<evidence type="ECO:0000256" key="1">
    <source>
        <dbReference type="SAM" id="Phobius"/>
    </source>
</evidence>
<feature type="chain" id="PRO_5001728411" description="EGF-like domain-containing protein" evidence="2">
    <location>
        <begin position="26"/>
        <end position="323"/>
    </location>
</feature>
<dbReference type="Proteomes" id="UP000030665">
    <property type="component" value="Unassembled WGS sequence"/>
</dbReference>
<evidence type="ECO:0000256" key="2">
    <source>
        <dbReference type="SAM" id="SignalP"/>
    </source>
</evidence>
<name>A0A077YV23_TRITR</name>
<keyword evidence="1" id="KW-1133">Transmembrane helix</keyword>
<evidence type="ECO:0000313" key="4">
    <source>
        <dbReference type="Proteomes" id="UP000030665"/>
    </source>
</evidence>
<reference evidence="3" key="2">
    <citation type="submission" date="2014-03" db="EMBL/GenBank/DDBJ databases">
        <title>The whipworm genome and dual-species transcriptomics of an intimate host-pathogen interaction.</title>
        <authorList>
            <person name="Foth B.J."/>
            <person name="Tsai I.J."/>
            <person name="Reid A.J."/>
            <person name="Bancroft A.J."/>
            <person name="Nichol S."/>
            <person name="Tracey A."/>
            <person name="Holroyd N."/>
            <person name="Cotton J.A."/>
            <person name="Stanley E.J."/>
            <person name="Zarowiecki M."/>
            <person name="Liu J.Z."/>
            <person name="Huckvale T."/>
            <person name="Cooper P.J."/>
            <person name="Grencis R.K."/>
            <person name="Berriman M."/>
        </authorList>
    </citation>
    <scope>NUCLEOTIDE SEQUENCE [LARGE SCALE GENOMIC DNA]</scope>
</reference>
<sequence>MSLSKYALCAAVFCTLAFTLSVCETCPWHLKTDLQGWYDKGKGLCFTWHGFVDTRFKSYIDSAIVCNSMYNGRMHAFRTQETRQTKNKHEFNIPSEIYKIVETDRPKFYSGMRVVAVLDIKNTTTKKTMTLLLRDAYYNDTQLSVISMDQDWVPQNAFGLSKTHFQNLFDSNYNLPACLLMGPDANTFKLADVDACDSHVDQVLCETAELKGCIKTGVKDKDGWLQCNCLPNYFGRFCQFYEKPKEKEDKEQQMLVNIMLIGFGSFLFLFCCFAILIRRRLIRKRKRRHERMKKLAEKKHAYKGLDVLESITSQMSTMFGKHK</sequence>
<keyword evidence="4" id="KW-1185">Reference proteome</keyword>
<keyword evidence="1" id="KW-0472">Membrane</keyword>
<gene>
    <name evidence="3" type="ORF">TTRE_0000021601</name>
</gene>
<evidence type="ECO:0000313" key="3">
    <source>
        <dbReference type="EMBL" id="CDW51957.1"/>
    </source>
</evidence>
<feature type="signal peptide" evidence="2">
    <location>
        <begin position="1"/>
        <end position="25"/>
    </location>
</feature>
<dbReference type="AlphaFoldDB" id="A0A077YV23"/>
<evidence type="ECO:0008006" key="5">
    <source>
        <dbReference type="Google" id="ProtNLM"/>
    </source>
</evidence>
<organism evidence="3 4">
    <name type="scientific">Trichuris trichiura</name>
    <name type="common">Whipworm</name>
    <name type="synonym">Trichocephalus trichiurus</name>
    <dbReference type="NCBI Taxonomy" id="36087"/>
    <lineage>
        <taxon>Eukaryota</taxon>
        <taxon>Metazoa</taxon>
        <taxon>Ecdysozoa</taxon>
        <taxon>Nematoda</taxon>
        <taxon>Enoplea</taxon>
        <taxon>Dorylaimia</taxon>
        <taxon>Trichinellida</taxon>
        <taxon>Trichuridae</taxon>
        <taxon>Trichuris</taxon>
    </lineage>
</organism>
<dbReference type="EMBL" id="HG805812">
    <property type="protein sequence ID" value="CDW51957.1"/>
    <property type="molecule type" value="Genomic_DNA"/>
</dbReference>
<accession>A0A077YV23</accession>
<protein>
    <recommendedName>
        <fullName evidence="5">EGF-like domain-containing protein</fullName>
    </recommendedName>
</protein>
<proteinExistence type="predicted"/>
<reference evidence="3" key="1">
    <citation type="submission" date="2014-01" db="EMBL/GenBank/DDBJ databases">
        <authorList>
            <person name="Aslett M."/>
        </authorList>
    </citation>
    <scope>NUCLEOTIDE SEQUENCE</scope>
</reference>
<feature type="transmembrane region" description="Helical" evidence="1">
    <location>
        <begin position="254"/>
        <end position="277"/>
    </location>
</feature>
<keyword evidence="2" id="KW-0732">Signal</keyword>
<keyword evidence="1" id="KW-0812">Transmembrane</keyword>